<feature type="chain" id="PRO_5011969215" evidence="1">
    <location>
        <begin position="21"/>
        <end position="239"/>
    </location>
</feature>
<proteinExistence type="predicted"/>
<name>A0A238VJV1_9BACT</name>
<organism evidence="2 3">
    <name type="scientific">Hymenobacter mucosus</name>
    <dbReference type="NCBI Taxonomy" id="1411120"/>
    <lineage>
        <taxon>Bacteria</taxon>
        <taxon>Pseudomonadati</taxon>
        <taxon>Bacteroidota</taxon>
        <taxon>Cytophagia</taxon>
        <taxon>Cytophagales</taxon>
        <taxon>Hymenobacteraceae</taxon>
        <taxon>Hymenobacter</taxon>
    </lineage>
</organism>
<keyword evidence="1" id="KW-0732">Signal</keyword>
<reference evidence="3" key="1">
    <citation type="submission" date="2017-06" db="EMBL/GenBank/DDBJ databases">
        <authorList>
            <person name="Varghese N."/>
            <person name="Submissions S."/>
        </authorList>
    </citation>
    <scope>NUCLEOTIDE SEQUENCE [LARGE SCALE GENOMIC DNA]</scope>
    <source>
        <strain evidence="3">DSM 28041</strain>
    </source>
</reference>
<keyword evidence="3" id="KW-1185">Reference proteome</keyword>
<protein>
    <submittedName>
        <fullName evidence="2">Uncharacterized protein</fullName>
    </submittedName>
</protein>
<dbReference type="Proteomes" id="UP000198310">
    <property type="component" value="Unassembled WGS sequence"/>
</dbReference>
<dbReference type="AlphaFoldDB" id="A0A238VJV1"/>
<dbReference type="EMBL" id="FZNS01000001">
    <property type="protein sequence ID" value="SNR34461.1"/>
    <property type="molecule type" value="Genomic_DNA"/>
</dbReference>
<feature type="signal peptide" evidence="1">
    <location>
        <begin position="1"/>
        <end position="20"/>
    </location>
</feature>
<accession>A0A238VJV1</accession>
<gene>
    <name evidence="2" type="ORF">SAMN06269173_101764</name>
</gene>
<dbReference type="RefSeq" id="WP_089331697.1">
    <property type="nucleotide sequence ID" value="NZ_FZNS01000001.1"/>
</dbReference>
<evidence type="ECO:0000256" key="1">
    <source>
        <dbReference type="SAM" id="SignalP"/>
    </source>
</evidence>
<sequence length="239" mass="26095">MRLSALLLPVLVATAQLAQAQQASPEQSGAAGQSNLDALATGAPAPLYLGRNDGVVGNPYVDARWLPGQLTTKNNTPLAVVPLKYDVFNHRILMRKHGTTDSLQLDDRYVTSFTLQVPAASGMPARQRTFRRFTEAPLPNQSSDFVEVLHTGRYELLKHYVMHVRKAPAHTGYGVESKGAELEDKSEYFLRRPNAQLVPVKLTSKSILAAAPDLASALKSASPKTELEWTNALQLADPR</sequence>
<evidence type="ECO:0000313" key="2">
    <source>
        <dbReference type="EMBL" id="SNR34461.1"/>
    </source>
</evidence>
<evidence type="ECO:0000313" key="3">
    <source>
        <dbReference type="Proteomes" id="UP000198310"/>
    </source>
</evidence>